<dbReference type="Pfam" id="PF07980">
    <property type="entry name" value="SusD_RagB"/>
    <property type="match status" value="1"/>
</dbReference>
<comment type="caution">
    <text evidence="8">The sequence shown here is derived from an EMBL/GenBank/DDBJ whole genome shotgun (WGS) entry which is preliminary data.</text>
</comment>
<sequence>MKIIKRIGYIYTPILIFMLALGSCADSFLEQPTIGALPEDQVATQTGVEALLIGAYAALDGQGNSTGGEALGGGNPWEAAPDNWIYGTVVGGIASKGSFGGDQPAIDPIAKFIADPSNGFFNTKWRATYEGIKRCNNTIYYCNEAEDISEGDKTKIMAEARFLRGHYYFELKKMFNMVPWIDETTEDPKQPNDQDIWPMIEADFQYAYDNLPPTQGEFARANKWAAAAYLGKTYLYQQKFSEAKTIFTDVINMGVNSGGEKYDLVPDFKDNFDAATENNAETVFDIQMVANDGTGTIANSNQGGKLNFPYNSPFRCCGFLQPTQDLVNSYKTDETTGLPDLDNYNQNPVKNDMGVAADDSFTPYTGSLDPRVDWTVGRRGVPFHDWGDHPGAAWVRDQAYGGPYAPKKNIYWQATQDKYADQSSWAPGTAINVHIIRFADVLLMAAEAEAQAGSLDLAMGYVNRVRERAANPNGFLKEYEDESDPMAGFDETTNAANYNISDYTTAQFGSQEDALKAIYFERKLELAMEGHRFFDLVRWGIAEQTLNAYFAYQGSITTDVRGGKFIPGKSEYFPIPQAQIDLSVDASGEPTLTQNPGY</sequence>
<feature type="domain" description="SusD-like N-terminal" evidence="7">
    <location>
        <begin position="116"/>
        <end position="235"/>
    </location>
</feature>
<dbReference type="PROSITE" id="PS51257">
    <property type="entry name" value="PROKAR_LIPOPROTEIN"/>
    <property type="match status" value="1"/>
</dbReference>
<keyword evidence="9" id="KW-1185">Reference proteome</keyword>
<organism evidence="8 9">
    <name type="scientific">Galbibacter pacificus</name>
    <dbReference type="NCBI Taxonomy" id="2996052"/>
    <lineage>
        <taxon>Bacteria</taxon>
        <taxon>Pseudomonadati</taxon>
        <taxon>Bacteroidota</taxon>
        <taxon>Flavobacteriia</taxon>
        <taxon>Flavobacteriales</taxon>
        <taxon>Flavobacteriaceae</taxon>
        <taxon>Galbibacter</taxon>
    </lineage>
</organism>
<dbReference type="Pfam" id="PF14322">
    <property type="entry name" value="SusD-like_3"/>
    <property type="match status" value="1"/>
</dbReference>
<keyword evidence="4" id="KW-0472">Membrane</keyword>
<evidence type="ECO:0000313" key="8">
    <source>
        <dbReference type="EMBL" id="MDG3585575.1"/>
    </source>
</evidence>
<dbReference type="Proteomes" id="UP001153642">
    <property type="component" value="Unassembled WGS sequence"/>
</dbReference>
<protein>
    <submittedName>
        <fullName evidence="8">RagB/SusD family nutrient uptake outer membrane protein</fullName>
    </submittedName>
</protein>
<comment type="subcellular location">
    <subcellularLocation>
        <location evidence="1">Cell outer membrane</location>
    </subcellularLocation>
</comment>
<evidence type="ECO:0000256" key="3">
    <source>
        <dbReference type="ARBA" id="ARBA00022729"/>
    </source>
</evidence>
<name>A0ABT6FQN0_9FLAO</name>
<dbReference type="SUPFAM" id="SSF48452">
    <property type="entry name" value="TPR-like"/>
    <property type="match status" value="1"/>
</dbReference>
<dbReference type="InterPro" id="IPR033985">
    <property type="entry name" value="SusD-like_N"/>
</dbReference>
<proteinExistence type="inferred from homology"/>
<dbReference type="InterPro" id="IPR012944">
    <property type="entry name" value="SusD_RagB_dom"/>
</dbReference>
<evidence type="ECO:0000256" key="5">
    <source>
        <dbReference type="ARBA" id="ARBA00023237"/>
    </source>
</evidence>
<evidence type="ECO:0000259" key="6">
    <source>
        <dbReference type="Pfam" id="PF07980"/>
    </source>
</evidence>
<evidence type="ECO:0000313" key="9">
    <source>
        <dbReference type="Proteomes" id="UP001153642"/>
    </source>
</evidence>
<reference evidence="8" key="1">
    <citation type="submission" date="2022-11" db="EMBL/GenBank/DDBJ databases">
        <title>High-quality draft genome sequence of Galbibacter sp. strain CMA-7.</title>
        <authorList>
            <person name="Wei L."/>
            <person name="Dong C."/>
            <person name="Shao Z."/>
        </authorList>
    </citation>
    <scope>NUCLEOTIDE SEQUENCE</scope>
    <source>
        <strain evidence="8">CMA-7</strain>
    </source>
</reference>
<dbReference type="InterPro" id="IPR011990">
    <property type="entry name" value="TPR-like_helical_dom_sf"/>
</dbReference>
<dbReference type="EMBL" id="JAPMUA010000002">
    <property type="protein sequence ID" value="MDG3585575.1"/>
    <property type="molecule type" value="Genomic_DNA"/>
</dbReference>
<evidence type="ECO:0000256" key="4">
    <source>
        <dbReference type="ARBA" id="ARBA00023136"/>
    </source>
</evidence>
<dbReference type="Gene3D" id="1.25.40.390">
    <property type="match status" value="1"/>
</dbReference>
<keyword evidence="3" id="KW-0732">Signal</keyword>
<accession>A0ABT6FQN0</accession>
<feature type="domain" description="RagB/SusD" evidence="6">
    <location>
        <begin position="281"/>
        <end position="598"/>
    </location>
</feature>
<gene>
    <name evidence="8" type="ORF">OSR52_06805</name>
</gene>
<evidence type="ECO:0000256" key="1">
    <source>
        <dbReference type="ARBA" id="ARBA00004442"/>
    </source>
</evidence>
<evidence type="ECO:0000256" key="2">
    <source>
        <dbReference type="ARBA" id="ARBA00006275"/>
    </source>
</evidence>
<keyword evidence="5" id="KW-0998">Cell outer membrane</keyword>
<evidence type="ECO:0000259" key="7">
    <source>
        <dbReference type="Pfam" id="PF14322"/>
    </source>
</evidence>
<comment type="similarity">
    <text evidence="2">Belongs to the SusD family.</text>
</comment>
<dbReference type="RefSeq" id="WP_277899162.1">
    <property type="nucleotide sequence ID" value="NZ_JAPMUA010000002.1"/>
</dbReference>